<protein>
    <submittedName>
        <fullName evidence="2">Uncharacterized protein</fullName>
    </submittedName>
</protein>
<reference evidence="2 3" key="1">
    <citation type="journal article" date="2024" name="Science">
        <title>Giant polyketide synthase enzymes in the biosynthesis of giant marine polyether toxins.</title>
        <authorList>
            <person name="Fallon T.R."/>
            <person name="Shende V.V."/>
            <person name="Wierzbicki I.H."/>
            <person name="Pendleton A.L."/>
            <person name="Watervoot N.F."/>
            <person name="Auber R.P."/>
            <person name="Gonzalez D.J."/>
            <person name="Wisecaver J.H."/>
            <person name="Moore B.S."/>
        </authorList>
    </citation>
    <scope>NUCLEOTIDE SEQUENCE [LARGE SCALE GENOMIC DNA]</scope>
    <source>
        <strain evidence="2 3">12B1</strain>
    </source>
</reference>
<evidence type="ECO:0000313" key="3">
    <source>
        <dbReference type="Proteomes" id="UP001515480"/>
    </source>
</evidence>
<keyword evidence="3" id="KW-1185">Reference proteome</keyword>
<organism evidence="2 3">
    <name type="scientific">Prymnesium parvum</name>
    <name type="common">Toxic golden alga</name>
    <dbReference type="NCBI Taxonomy" id="97485"/>
    <lineage>
        <taxon>Eukaryota</taxon>
        <taxon>Haptista</taxon>
        <taxon>Haptophyta</taxon>
        <taxon>Prymnesiophyceae</taxon>
        <taxon>Prymnesiales</taxon>
        <taxon>Prymnesiaceae</taxon>
        <taxon>Prymnesium</taxon>
    </lineage>
</organism>
<evidence type="ECO:0000256" key="1">
    <source>
        <dbReference type="SAM" id="MobiDB-lite"/>
    </source>
</evidence>
<evidence type="ECO:0000313" key="2">
    <source>
        <dbReference type="EMBL" id="KAL1523642.1"/>
    </source>
</evidence>
<proteinExistence type="predicted"/>
<comment type="caution">
    <text evidence="2">The sequence shown here is derived from an EMBL/GenBank/DDBJ whole genome shotgun (WGS) entry which is preliminary data.</text>
</comment>
<dbReference type="EMBL" id="JBGBPQ010000005">
    <property type="protein sequence ID" value="KAL1523642.1"/>
    <property type="molecule type" value="Genomic_DNA"/>
</dbReference>
<feature type="compositionally biased region" description="Polar residues" evidence="1">
    <location>
        <begin position="276"/>
        <end position="303"/>
    </location>
</feature>
<feature type="region of interest" description="Disordered" evidence="1">
    <location>
        <begin position="1"/>
        <end position="43"/>
    </location>
</feature>
<dbReference type="Proteomes" id="UP001515480">
    <property type="component" value="Unassembled WGS sequence"/>
</dbReference>
<accession>A0AB34JRX2</accession>
<feature type="region of interest" description="Disordered" evidence="1">
    <location>
        <begin position="248"/>
        <end position="316"/>
    </location>
</feature>
<gene>
    <name evidence="2" type="ORF">AB1Y20_018577</name>
</gene>
<sequence length="374" mass="41588">MSPLSSAHATPSAKRWNLSLARPSGFAEDDATGSKELHSPRSSFLKPSELTSLVKLWRKSTNVDGQIDTWLKHATPAQEATKHVPKIGTPRPDWVKHSAEVYQISEEHKTRLKLQGRPREMIQRWEDRAKERVAARYNKSRQKSARAKNRATLNWGNAAASNRDGKTRQRGSRENVLKSTPFLIRFGSWYQNTSSNVLEDLDTPLAARSLTAPPNLTACERESPEPREENGYFSQLLVSGCESEASCATETSPHAMRSHTAPQSSEGRASREEEGNFQSQTRRACDEASSTTVTSPHATLSDSARQEPLMARGYDRSSSRVSLRVDVCVVESNSETEPSDTSPQQYVVRAQQVWVERALEGKGSHRVSSQSGDD</sequence>
<name>A0AB34JRX2_PRYPA</name>
<dbReference type="AlphaFoldDB" id="A0AB34JRX2"/>